<keyword evidence="2" id="KW-1185">Reference proteome</keyword>
<organism evidence="1 2">
    <name type="scientific">Magallana gigas</name>
    <name type="common">Pacific oyster</name>
    <name type="synonym">Crassostrea gigas</name>
    <dbReference type="NCBI Taxonomy" id="29159"/>
    <lineage>
        <taxon>Eukaryota</taxon>
        <taxon>Metazoa</taxon>
        <taxon>Spiralia</taxon>
        <taxon>Lophotrochozoa</taxon>
        <taxon>Mollusca</taxon>
        <taxon>Bivalvia</taxon>
        <taxon>Autobranchia</taxon>
        <taxon>Pteriomorphia</taxon>
        <taxon>Ostreida</taxon>
        <taxon>Ostreoidea</taxon>
        <taxon>Ostreidae</taxon>
        <taxon>Magallana</taxon>
    </lineage>
</organism>
<sequence>MEAGHTEFYPDWHFGLWKVKWRHSNVETLAEIAASVWKSSRNGHNAPQLVDDPVAPLFFYDWATFFKRIFKPIPIILYHHFRIDKDHPGIVFVREYATSQEMAVNILKAGAAVDPTVLQLVIPPSGLDA</sequence>
<evidence type="ECO:0000313" key="2">
    <source>
        <dbReference type="Proteomes" id="UP000005408"/>
    </source>
</evidence>
<name>A0A8W8P703_MAGGI</name>
<reference evidence="1" key="1">
    <citation type="submission" date="2022-08" db="UniProtKB">
        <authorList>
            <consortium name="EnsemblMetazoa"/>
        </authorList>
    </citation>
    <scope>IDENTIFICATION</scope>
    <source>
        <strain evidence="1">05x7-T-G4-1.051#20</strain>
    </source>
</reference>
<evidence type="ECO:0000313" key="1">
    <source>
        <dbReference type="EnsemblMetazoa" id="G9729.1:cds"/>
    </source>
</evidence>
<accession>A0A8W8P703</accession>
<protein>
    <submittedName>
        <fullName evidence="1">Uncharacterized protein</fullName>
    </submittedName>
</protein>
<dbReference type="Proteomes" id="UP000005408">
    <property type="component" value="Unassembled WGS sequence"/>
</dbReference>
<dbReference type="PANTHER" id="PTHR34415:SF1">
    <property type="entry name" value="INTEGRASE CATALYTIC DOMAIN-CONTAINING PROTEIN"/>
    <property type="match status" value="1"/>
</dbReference>
<proteinExistence type="predicted"/>
<dbReference type="EnsemblMetazoa" id="G9729.1">
    <property type="protein sequence ID" value="G9729.1:cds"/>
    <property type="gene ID" value="G9729"/>
</dbReference>
<dbReference type="AlphaFoldDB" id="A0A8W8P703"/>
<dbReference type="PANTHER" id="PTHR34415">
    <property type="entry name" value="INTEGRASE CATALYTIC DOMAIN-CONTAINING PROTEIN"/>
    <property type="match status" value="1"/>
</dbReference>